<dbReference type="EMBL" id="PUIO01000042">
    <property type="protein sequence ID" value="PQP20010.1"/>
    <property type="molecule type" value="Genomic_DNA"/>
</dbReference>
<accession>A0A2S8IYY7</accession>
<reference evidence="5" key="1">
    <citation type="submission" date="2018-02" db="EMBL/GenBank/DDBJ databases">
        <title>Draft genome sequencing of Rhodococcus opacus KU647198.</title>
        <authorList>
            <person name="Zheng B.-X."/>
        </authorList>
    </citation>
    <scope>NUCLEOTIDE SEQUENCE [LARGE SCALE GENOMIC DNA]</scope>
    <source>
        <strain evidence="5">04-OD7</strain>
    </source>
</reference>
<feature type="domain" description="XdhC Rossmann" evidence="3">
    <location>
        <begin position="202"/>
        <end position="344"/>
    </location>
</feature>
<dbReference type="InterPro" id="IPR027051">
    <property type="entry name" value="XdhC_Rossmann_dom"/>
</dbReference>
<organism evidence="4 5">
    <name type="scientific">Rhodococcus opacus</name>
    <name type="common">Nocardia opaca</name>
    <dbReference type="NCBI Taxonomy" id="37919"/>
    <lineage>
        <taxon>Bacteria</taxon>
        <taxon>Bacillati</taxon>
        <taxon>Actinomycetota</taxon>
        <taxon>Actinomycetes</taxon>
        <taxon>Mycobacteriales</taxon>
        <taxon>Nocardiaceae</taxon>
        <taxon>Rhodococcus</taxon>
    </lineage>
</organism>
<evidence type="ECO:0000313" key="4">
    <source>
        <dbReference type="EMBL" id="PQP20010.1"/>
    </source>
</evidence>
<evidence type="ECO:0000259" key="3">
    <source>
        <dbReference type="Pfam" id="PF13478"/>
    </source>
</evidence>
<proteinExistence type="predicted"/>
<feature type="compositionally biased region" description="Polar residues" evidence="1">
    <location>
        <begin position="356"/>
        <end position="371"/>
    </location>
</feature>
<dbReference type="RefSeq" id="WP_105419721.1">
    <property type="nucleotide sequence ID" value="NZ_PUIO01000042.1"/>
</dbReference>
<dbReference type="AlphaFoldDB" id="A0A2S8IYY7"/>
<name>A0A2S8IYY7_RHOOP</name>
<dbReference type="InterPro" id="IPR003777">
    <property type="entry name" value="XdhC_CoxI"/>
</dbReference>
<dbReference type="Proteomes" id="UP000239290">
    <property type="component" value="Unassembled WGS sequence"/>
</dbReference>
<dbReference type="PANTHER" id="PTHR30388:SF4">
    <property type="entry name" value="MOLYBDENUM COFACTOR INSERTION CHAPERONE PAOD"/>
    <property type="match status" value="1"/>
</dbReference>
<evidence type="ECO:0000313" key="5">
    <source>
        <dbReference type="Proteomes" id="UP000239290"/>
    </source>
</evidence>
<dbReference type="InterPro" id="IPR052698">
    <property type="entry name" value="MoCofactor_Util/Proc"/>
</dbReference>
<gene>
    <name evidence="4" type="ORF">C5613_29080</name>
</gene>
<evidence type="ECO:0000256" key="1">
    <source>
        <dbReference type="SAM" id="MobiDB-lite"/>
    </source>
</evidence>
<protein>
    <submittedName>
        <fullName evidence="4">XshC-Cox1 family protein</fullName>
    </submittedName>
</protein>
<evidence type="ECO:0000259" key="2">
    <source>
        <dbReference type="Pfam" id="PF02625"/>
    </source>
</evidence>
<sequence>MKPLLKELLARTGAGEHVVVSTIVESVGSSPRELGASMALTGNGDVFGSLSGGCLESDVLGLAAEVMSDGLARTASYGPEDSDDLFAVGLTCGGYIKVLVRRFSPEHAEALHQLDVWITQGLDVMVASRMDTMEGPTDFLATDGETSIGSLGSAGLDEVVQRQAPSLLRSGWTGILRLGSDGRRDETDVPIVVESFRPRPRLLIVGAIDAAGALAQMAQALGYHVTLADHRPIFATTRRFPSADCILAQRPSEVLASWNADERSAICVLSHDSRIDVPYVVAGLRSPAFYVGAMGSRKTHLDRLDRLSRAGATAGELSRLHSPIGLAIGARTPGEIAAAIIAELVSEATKQDPTTDVRTQSVPAGLSSANT</sequence>
<comment type="caution">
    <text evidence="4">The sequence shown here is derived from an EMBL/GenBank/DDBJ whole genome shotgun (WGS) entry which is preliminary data.</text>
</comment>
<dbReference type="PANTHER" id="PTHR30388">
    <property type="entry name" value="ALDEHYDE OXIDOREDUCTASE MOLYBDENUM COFACTOR ASSEMBLY PROTEIN"/>
    <property type="match status" value="1"/>
</dbReference>
<dbReference type="Pfam" id="PF13478">
    <property type="entry name" value="XdhC_C"/>
    <property type="match status" value="1"/>
</dbReference>
<feature type="domain" description="XdhC- CoxI" evidence="2">
    <location>
        <begin position="14"/>
        <end position="78"/>
    </location>
</feature>
<dbReference type="Gene3D" id="3.40.50.720">
    <property type="entry name" value="NAD(P)-binding Rossmann-like Domain"/>
    <property type="match status" value="1"/>
</dbReference>
<dbReference type="Pfam" id="PF02625">
    <property type="entry name" value="XdhC_CoxI"/>
    <property type="match status" value="1"/>
</dbReference>
<feature type="region of interest" description="Disordered" evidence="1">
    <location>
        <begin position="350"/>
        <end position="371"/>
    </location>
</feature>